<dbReference type="OrthoDB" id="6064438at2759"/>
<feature type="signal peptide" evidence="1">
    <location>
        <begin position="1"/>
        <end position="19"/>
    </location>
</feature>
<gene>
    <name evidence="2" type="ORF">OCBIM_22011581mg</name>
</gene>
<organism evidence="2">
    <name type="scientific">Octopus bimaculoides</name>
    <name type="common">California two-spotted octopus</name>
    <dbReference type="NCBI Taxonomy" id="37653"/>
    <lineage>
        <taxon>Eukaryota</taxon>
        <taxon>Metazoa</taxon>
        <taxon>Spiralia</taxon>
        <taxon>Lophotrochozoa</taxon>
        <taxon>Mollusca</taxon>
        <taxon>Cephalopoda</taxon>
        <taxon>Coleoidea</taxon>
        <taxon>Octopodiformes</taxon>
        <taxon>Octopoda</taxon>
        <taxon>Incirrata</taxon>
        <taxon>Octopodidae</taxon>
        <taxon>Octopus</taxon>
    </lineage>
</organism>
<evidence type="ECO:0000256" key="1">
    <source>
        <dbReference type="SAM" id="SignalP"/>
    </source>
</evidence>
<reference evidence="2" key="1">
    <citation type="submission" date="2015-07" db="EMBL/GenBank/DDBJ databases">
        <title>MeaNS - Measles Nucleotide Surveillance Program.</title>
        <authorList>
            <person name="Tran T."/>
            <person name="Druce J."/>
        </authorList>
    </citation>
    <scope>NUCLEOTIDE SEQUENCE</scope>
    <source>
        <strain evidence="2">UCB-OBI-ISO-001</strain>
        <tissue evidence="2">Gonad</tissue>
    </source>
</reference>
<dbReference type="EMBL" id="KQ417806">
    <property type="protein sequence ID" value="KOF90208.1"/>
    <property type="molecule type" value="Genomic_DNA"/>
</dbReference>
<evidence type="ECO:0000313" key="2">
    <source>
        <dbReference type="EMBL" id="KOF90208.1"/>
    </source>
</evidence>
<name>A0A0L8HLT6_OCTBM</name>
<sequence>MRCFLLLISLCIAYTPATSQGLSKPCVRKEDTSGIRSIAYRGCMINGVCQPYGKGIKQALSCMVYVCKRKGRLSYVRHEVTGCRLNRRCYECGKIINLRTCIRLTCTYSPVTGYKWKKELRGCRVNGVCYPDGGKIRQPYSCLVYTCERIGHVFYMRQQTTGCLLNYKCYQNGRIVTAKRTCERFICTHSPVTGYKWKREFTGCRVNHKCYQSGETVAESECVLLTCTNLSITGYKWKREFTGCPINDQCLPVGTRKRFNCFDLYCRKIRFGAILETKYKGCS</sequence>
<proteinExistence type="predicted"/>
<accession>A0A0L8HLT6</accession>
<evidence type="ECO:0008006" key="3">
    <source>
        <dbReference type="Google" id="ProtNLM"/>
    </source>
</evidence>
<protein>
    <recommendedName>
        <fullName evidence="3">Sushi domain-containing protein</fullName>
    </recommendedName>
</protein>
<feature type="chain" id="PRO_5005583865" description="Sushi domain-containing protein" evidence="1">
    <location>
        <begin position="20"/>
        <end position="283"/>
    </location>
</feature>
<keyword evidence="1" id="KW-0732">Signal</keyword>
<dbReference type="AlphaFoldDB" id="A0A0L8HLT6"/>